<dbReference type="EMBL" id="DS268481">
    <property type="protein sequence ID" value="EFP10002.1"/>
    <property type="molecule type" value="Genomic_DNA"/>
</dbReference>
<dbReference type="KEGG" id="crq:GCK72_025926"/>
<name>E3MV04_CAERE</name>
<dbReference type="RefSeq" id="XP_003099997.2">
    <property type="nucleotide sequence ID" value="XM_003099949.2"/>
</dbReference>
<proteinExistence type="predicted"/>
<dbReference type="Proteomes" id="UP000008281">
    <property type="component" value="Unassembled WGS sequence"/>
</dbReference>
<dbReference type="GeneID" id="9826320"/>
<protein>
    <submittedName>
        <fullName evidence="2">Uncharacterized protein</fullName>
    </submittedName>
</protein>
<dbReference type="CTD" id="9826320"/>
<evidence type="ECO:0000256" key="1">
    <source>
        <dbReference type="SAM" id="MobiDB-lite"/>
    </source>
</evidence>
<organism evidence="3">
    <name type="scientific">Caenorhabditis remanei</name>
    <name type="common">Caenorhabditis vulgaris</name>
    <dbReference type="NCBI Taxonomy" id="31234"/>
    <lineage>
        <taxon>Eukaryota</taxon>
        <taxon>Metazoa</taxon>
        <taxon>Ecdysozoa</taxon>
        <taxon>Nematoda</taxon>
        <taxon>Chromadorea</taxon>
        <taxon>Rhabditida</taxon>
        <taxon>Rhabditina</taxon>
        <taxon>Rhabditomorpha</taxon>
        <taxon>Rhabditoidea</taxon>
        <taxon>Rhabditidae</taxon>
        <taxon>Peloderinae</taxon>
        <taxon>Caenorhabditis</taxon>
    </lineage>
</organism>
<dbReference type="InParanoid" id="E3MV04"/>
<feature type="compositionally biased region" description="Basic and acidic residues" evidence="1">
    <location>
        <begin position="57"/>
        <end position="81"/>
    </location>
</feature>
<sequence>MDGAAIPPVQKNPEIVDQGVAQEVKEEPQLEARELVDADAAPAAAPAPAPPAPQNNREAELERILEEVFGHLRNRNREESPPPRQNRPNAQRERNAVPRIPGSAPRVNVSRGRAKRVNTRGASRRAQKK</sequence>
<accession>E3MV04</accession>
<dbReference type="AlphaFoldDB" id="E3MV04"/>
<evidence type="ECO:0000313" key="3">
    <source>
        <dbReference type="Proteomes" id="UP000008281"/>
    </source>
</evidence>
<dbReference type="HOGENOM" id="CLU_1950804_0_0_1"/>
<reference evidence="2" key="1">
    <citation type="submission" date="2007-07" db="EMBL/GenBank/DDBJ databases">
        <title>PCAP assembly of the Caenorhabditis remanei genome.</title>
        <authorList>
            <consortium name="The Caenorhabditis remanei Sequencing Consortium"/>
            <person name="Wilson R.K."/>
        </authorList>
    </citation>
    <scope>NUCLEOTIDE SEQUENCE [LARGE SCALE GENOMIC DNA]</scope>
    <source>
        <strain evidence="2">PB4641</strain>
    </source>
</reference>
<feature type="compositionally biased region" description="Basic residues" evidence="1">
    <location>
        <begin position="112"/>
        <end position="129"/>
    </location>
</feature>
<evidence type="ECO:0000313" key="2">
    <source>
        <dbReference type="EMBL" id="EFP10002.1"/>
    </source>
</evidence>
<keyword evidence="3" id="KW-1185">Reference proteome</keyword>
<feature type="region of interest" description="Disordered" evidence="1">
    <location>
        <begin position="29"/>
        <end position="129"/>
    </location>
</feature>
<gene>
    <name evidence="2" type="ORF">CRE_20866</name>
</gene>